<evidence type="ECO:0000256" key="1">
    <source>
        <dbReference type="SAM" id="MobiDB-lite"/>
    </source>
</evidence>
<feature type="region of interest" description="Disordered" evidence="1">
    <location>
        <begin position="1"/>
        <end position="23"/>
    </location>
</feature>
<accession>A0ABY4M3P1</accession>
<evidence type="ECO:0000313" key="2">
    <source>
        <dbReference type="EMBL" id="UQA92382.1"/>
    </source>
</evidence>
<dbReference type="RefSeq" id="WP_248863243.1">
    <property type="nucleotide sequence ID" value="NZ_CP086322.1"/>
</dbReference>
<sequence length="82" mass="9185">MEPDPDPETGPGTGPGTGPHPRRLSIVQLICRAYGLSDASEITVEHIHRFVTERRLTDARTRQLRDRFRPRIPRQRASGGTA</sequence>
<proteinExistence type="predicted"/>
<dbReference type="Proteomes" id="UP000830115">
    <property type="component" value="Chromosome"/>
</dbReference>
<keyword evidence="3" id="KW-1185">Reference proteome</keyword>
<gene>
    <name evidence="2" type="ORF">K9S39_11520</name>
</gene>
<name>A0ABY4M3P1_9ACTN</name>
<reference evidence="2" key="1">
    <citation type="submission" date="2021-10" db="EMBL/GenBank/DDBJ databases">
        <title>Streptomyces nigrumlapis sp.nov.,an antimicrobial producing actinobacterium isolated from Black Gobi rocks.</title>
        <authorList>
            <person name="Wen Y."/>
            <person name="Zhang W."/>
            <person name="Liu X.G."/>
        </authorList>
    </citation>
    <scope>NUCLEOTIDE SEQUENCE</scope>
    <source>
        <strain evidence="2">ST13-2-2</strain>
    </source>
</reference>
<organism evidence="2 3">
    <name type="scientific">Streptomyces halobius</name>
    <dbReference type="NCBI Taxonomy" id="2879846"/>
    <lineage>
        <taxon>Bacteria</taxon>
        <taxon>Bacillati</taxon>
        <taxon>Actinomycetota</taxon>
        <taxon>Actinomycetes</taxon>
        <taxon>Kitasatosporales</taxon>
        <taxon>Streptomycetaceae</taxon>
        <taxon>Streptomyces</taxon>
    </lineage>
</organism>
<evidence type="ECO:0000313" key="3">
    <source>
        <dbReference type="Proteomes" id="UP000830115"/>
    </source>
</evidence>
<dbReference type="EMBL" id="CP086322">
    <property type="protein sequence ID" value="UQA92382.1"/>
    <property type="molecule type" value="Genomic_DNA"/>
</dbReference>
<protein>
    <submittedName>
        <fullName evidence="2">Uncharacterized protein</fullName>
    </submittedName>
</protein>